<dbReference type="EMBL" id="BA000037">
    <property type="protein sequence ID" value="BAC94690.1"/>
    <property type="molecule type" value="Genomic_DNA"/>
</dbReference>
<dbReference type="Pfam" id="PF13676">
    <property type="entry name" value="TIR_2"/>
    <property type="match status" value="1"/>
</dbReference>
<dbReference type="Proteomes" id="UP000002675">
    <property type="component" value="Chromosome I"/>
</dbReference>
<accession>Q7MK82</accession>
<dbReference type="Gene3D" id="3.40.50.10140">
    <property type="entry name" value="Toll/interleukin-1 receptor homology (TIR) domain"/>
    <property type="match status" value="1"/>
</dbReference>
<dbReference type="SMART" id="SM00255">
    <property type="entry name" value="TIR"/>
    <property type="match status" value="1"/>
</dbReference>
<dbReference type="KEGG" id="vvy:VV1926"/>
<protein>
    <recommendedName>
        <fullName evidence="1">TIR domain-containing protein</fullName>
    </recommendedName>
</protein>
<gene>
    <name evidence="2" type="ordered locus">VV1926</name>
</gene>
<dbReference type="SUPFAM" id="SSF52200">
    <property type="entry name" value="Toll/Interleukin receptor TIR domain"/>
    <property type="match status" value="1"/>
</dbReference>
<sequence>MQHDLNNEVLMKIFWSYAKRDDAKPNHVTQLRNQFEIVASQCLGDDIDIFQDVTGLTWGSEWRQTLENEVKQADIFVCILSPSYFNSKMCIQEVVWAMEANVRIHPILYRACPKGFASQFSDSDRDAVILNSASTEVVDKYQYADFTRLRNRAKDSTEVLDFLDGICEQIA</sequence>
<name>Q7MK82_VIBVY</name>
<dbReference type="InterPro" id="IPR000157">
    <property type="entry name" value="TIR_dom"/>
</dbReference>
<dbReference type="AlphaFoldDB" id="Q7MK82"/>
<feature type="domain" description="TIR" evidence="1">
    <location>
        <begin position="10"/>
        <end position="156"/>
    </location>
</feature>
<dbReference type="HOGENOM" id="CLU_1640963_0_0_6"/>
<organism evidence="2 3">
    <name type="scientific">Vibrio vulnificus (strain YJ016)</name>
    <dbReference type="NCBI Taxonomy" id="196600"/>
    <lineage>
        <taxon>Bacteria</taxon>
        <taxon>Pseudomonadati</taxon>
        <taxon>Pseudomonadota</taxon>
        <taxon>Gammaproteobacteria</taxon>
        <taxon>Vibrionales</taxon>
        <taxon>Vibrionaceae</taxon>
        <taxon>Vibrio</taxon>
    </lineage>
</organism>
<dbReference type="GO" id="GO:0007165">
    <property type="term" value="P:signal transduction"/>
    <property type="evidence" value="ECO:0007669"/>
    <property type="project" value="InterPro"/>
</dbReference>
<evidence type="ECO:0000313" key="3">
    <source>
        <dbReference type="Proteomes" id="UP000002675"/>
    </source>
</evidence>
<dbReference type="InterPro" id="IPR035897">
    <property type="entry name" value="Toll_tir_struct_dom_sf"/>
</dbReference>
<dbReference type="RefSeq" id="WP_011150488.1">
    <property type="nucleotide sequence ID" value="NC_005139.1"/>
</dbReference>
<evidence type="ECO:0000313" key="2">
    <source>
        <dbReference type="EMBL" id="BAC94690.1"/>
    </source>
</evidence>
<evidence type="ECO:0000259" key="1">
    <source>
        <dbReference type="SMART" id="SM00255"/>
    </source>
</evidence>
<proteinExistence type="predicted"/>
<reference evidence="2 3" key="1">
    <citation type="journal article" date="2003" name="Genome Res.">
        <title>Comparative genome analysis of Vibrio vulnificus, a marine pathogen.</title>
        <authorList>
            <person name="Chen C.Y."/>
            <person name="Wu K.M."/>
            <person name="Chang Y.C."/>
            <person name="Chang C.H."/>
            <person name="Tsai H.C."/>
            <person name="Liao T.L."/>
            <person name="Liu Y.M."/>
            <person name="Chen H.J."/>
            <person name="Shen A.B."/>
            <person name="Li J.C."/>
            <person name="Su T.L."/>
            <person name="Shao C.P."/>
            <person name="Lee C.T."/>
            <person name="Hor L.I."/>
            <person name="Tsai S.F."/>
        </authorList>
    </citation>
    <scope>NUCLEOTIDE SEQUENCE [LARGE SCALE GENOMIC DNA]</scope>
    <source>
        <strain evidence="2 3">YJ016</strain>
    </source>
</reference>